<gene>
    <name evidence="2" type="ORF">DM02DRAFT_669918</name>
</gene>
<keyword evidence="1" id="KW-1133">Transmembrane helix</keyword>
<dbReference type="PANTHER" id="PTHR42083">
    <property type="entry name" value="MARVEL DOMAIN-CONTAINING PROTEIN"/>
    <property type="match status" value="1"/>
</dbReference>
<proteinExistence type="predicted"/>
<keyword evidence="3" id="KW-1185">Reference proteome</keyword>
<accession>A0A2V1DZE7</accession>
<sequence>MPIRPATFRDAVNARLSRPVVGLFKLGVPVLQLVFALASGISYALELSHNNTSVFIYSQVVFGLTLAMLIGDAVTIRSYKLVFVFESVVCILWLALFGSCYMIFFDSSAPLEPQYSNVNMRRMKNAVWLDLINFVLWLSSAAFSTTMCCSGTNALIRGKWKSMRAKKTAGKPDQRSDMETGLMPPAPALTTEEQLPAYEDVAEPEAAERLPLSYSRKALSVKNVAPSDVWYASGPESVIESHVFPPDSAFTQGEAAVALASVGQGKLGFMGDVNAEAGSTTVLLGLCGFL</sequence>
<evidence type="ECO:0008006" key="4">
    <source>
        <dbReference type="Google" id="ProtNLM"/>
    </source>
</evidence>
<evidence type="ECO:0000313" key="3">
    <source>
        <dbReference type="Proteomes" id="UP000244855"/>
    </source>
</evidence>
<dbReference type="AlphaFoldDB" id="A0A2V1DZE7"/>
<evidence type="ECO:0000256" key="1">
    <source>
        <dbReference type="SAM" id="Phobius"/>
    </source>
</evidence>
<dbReference type="OrthoDB" id="5363290at2759"/>
<dbReference type="Proteomes" id="UP000244855">
    <property type="component" value="Unassembled WGS sequence"/>
</dbReference>
<name>A0A2V1DZE7_9PLEO</name>
<dbReference type="PANTHER" id="PTHR42083:SF1">
    <property type="entry name" value="MARVEL DOMAIN-CONTAINING PROTEIN"/>
    <property type="match status" value="1"/>
</dbReference>
<feature type="transmembrane region" description="Helical" evidence="1">
    <location>
        <begin position="20"/>
        <end position="43"/>
    </location>
</feature>
<keyword evidence="1" id="KW-0812">Transmembrane</keyword>
<keyword evidence="1" id="KW-0472">Membrane</keyword>
<organism evidence="2 3">
    <name type="scientific">Periconia macrospinosa</name>
    <dbReference type="NCBI Taxonomy" id="97972"/>
    <lineage>
        <taxon>Eukaryota</taxon>
        <taxon>Fungi</taxon>
        <taxon>Dikarya</taxon>
        <taxon>Ascomycota</taxon>
        <taxon>Pezizomycotina</taxon>
        <taxon>Dothideomycetes</taxon>
        <taxon>Pleosporomycetidae</taxon>
        <taxon>Pleosporales</taxon>
        <taxon>Massarineae</taxon>
        <taxon>Periconiaceae</taxon>
        <taxon>Periconia</taxon>
    </lineage>
</organism>
<feature type="transmembrane region" description="Helical" evidence="1">
    <location>
        <begin position="134"/>
        <end position="156"/>
    </location>
</feature>
<feature type="transmembrane region" description="Helical" evidence="1">
    <location>
        <begin position="55"/>
        <end position="74"/>
    </location>
</feature>
<protein>
    <recommendedName>
        <fullName evidence="4">MARVEL domain-containing protein</fullName>
    </recommendedName>
</protein>
<reference evidence="2 3" key="1">
    <citation type="journal article" date="2018" name="Sci. Rep.">
        <title>Comparative genomics provides insights into the lifestyle and reveals functional heterogeneity of dark septate endophytic fungi.</title>
        <authorList>
            <person name="Knapp D.G."/>
            <person name="Nemeth J.B."/>
            <person name="Barry K."/>
            <person name="Hainaut M."/>
            <person name="Henrissat B."/>
            <person name="Johnson J."/>
            <person name="Kuo A."/>
            <person name="Lim J.H.P."/>
            <person name="Lipzen A."/>
            <person name="Nolan M."/>
            <person name="Ohm R.A."/>
            <person name="Tamas L."/>
            <person name="Grigoriev I.V."/>
            <person name="Spatafora J.W."/>
            <person name="Nagy L.G."/>
            <person name="Kovacs G.M."/>
        </authorList>
    </citation>
    <scope>NUCLEOTIDE SEQUENCE [LARGE SCALE GENOMIC DNA]</scope>
    <source>
        <strain evidence="2 3">DSE2036</strain>
    </source>
</reference>
<dbReference type="EMBL" id="KZ805333">
    <property type="protein sequence ID" value="PVI03262.1"/>
    <property type="molecule type" value="Genomic_DNA"/>
</dbReference>
<evidence type="ECO:0000313" key="2">
    <source>
        <dbReference type="EMBL" id="PVI03262.1"/>
    </source>
</evidence>
<feature type="transmembrane region" description="Helical" evidence="1">
    <location>
        <begin position="81"/>
        <end position="104"/>
    </location>
</feature>